<evidence type="ECO:0000313" key="2">
    <source>
        <dbReference type="EMBL" id="MEB4590195.1"/>
    </source>
</evidence>
<dbReference type="EMBL" id="JAYMYJ010000032">
    <property type="protein sequence ID" value="MEB4590195.1"/>
    <property type="molecule type" value="Genomic_DNA"/>
</dbReference>
<evidence type="ECO:0000313" key="3">
    <source>
        <dbReference type="Proteomes" id="UP001308005"/>
    </source>
</evidence>
<gene>
    <name evidence="2" type="ORF">VSS37_04315</name>
</gene>
<reference evidence="3" key="1">
    <citation type="submission" date="2023-07" db="EMBL/GenBank/DDBJ databases">
        <title>The carbon used by Thiothrix.</title>
        <authorList>
            <person name="Chen L."/>
        </authorList>
    </citation>
    <scope>NUCLEOTIDE SEQUENCE [LARGE SCALE GENOMIC DNA]</scope>
</reference>
<feature type="region of interest" description="Disordered" evidence="1">
    <location>
        <begin position="1"/>
        <end position="22"/>
    </location>
</feature>
<organism evidence="2 3">
    <name type="scientific">Candidatus Thiothrix phosphatis</name>
    <dbReference type="NCBI Taxonomy" id="3112415"/>
    <lineage>
        <taxon>Bacteria</taxon>
        <taxon>Pseudomonadati</taxon>
        <taxon>Pseudomonadota</taxon>
        <taxon>Gammaproteobacteria</taxon>
        <taxon>Thiotrichales</taxon>
        <taxon>Thiotrichaceae</taxon>
        <taxon>Thiothrix</taxon>
    </lineage>
</organism>
<proteinExistence type="predicted"/>
<feature type="compositionally biased region" description="Basic and acidic residues" evidence="1">
    <location>
        <begin position="11"/>
        <end position="22"/>
    </location>
</feature>
<accession>A0ABU6CTS2</accession>
<comment type="caution">
    <text evidence="2">The sequence shown here is derived from an EMBL/GenBank/DDBJ whole genome shotgun (WGS) entry which is preliminary data.</text>
</comment>
<name>A0ABU6CTS2_9GAMM</name>
<evidence type="ECO:0000256" key="1">
    <source>
        <dbReference type="SAM" id="MobiDB-lite"/>
    </source>
</evidence>
<sequence length="121" mass="12312">MHLLSRFPRQAVREGEKSERLEAVDPGTAAIDPSAATVGPGAATIGPGTASARAVGPGTASARAVGPGARLGVRHSTQFQHCPTEEGAADDDLGPLVETAEEVSPPRQHRVVGCIVVSSLL</sequence>
<feature type="region of interest" description="Disordered" evidence="1">
    <location>
        <begin position="49"/>
        <end position="68"/>
    </location>
</feature>
<keyword evidence="3" id="KW-1185">Reference proteome</keyword>
<dbReference type="RefSeq" id="WP_324693451.1">
    <property type="nucleotide sequence ID" value="NZ_JAYMYJ010000032.1"/>
</dbReference>
<protein>
    <submittedName>
        <fullName evidence="2">Uncharacterized protein</fullName>
    </submittedName>
</protein>
<dbReference type="Proteomes" id="UP001308005">
    <property type="component" value="Unassembled WGS sequence"/>
</dbReference>
<feature type="region of interest" description="Disordered" evidence="1">
    <location>
        <begin position="79"/>
        <end position="107"/>
    </location>
</feature>